<comment type="caution">
    <text evidence="1">The sequence shown here is derived from an EMBL/GenBank/DDBJ whole genome shotgun (WGS) entry which is preliminary data.</text>
</comment>
<organism evidence="1 2">
    <name type="scientific">Candidatus Zambryskibacteria bacterium RIFOXYC1_FULL_39_10</name>
    <dbReference type="NCBI Taxonomy" id="1802779"/>
    <lineage>
        <taxon>Bacteria</taxon>
        <taxon>Candidatus Zambryskiibacteriota</taxon>
    </lineage>
</organism>
<dbReference type="AlphaFoldDB" id="A0A1G2UYG4"/>
<sequence length="73" mass="8802">MFKKLSTINQNFKGLTMCKKCFTFYYKNSWHFERPEYLNREDEVEVPVHFTECHACLEQDEAQYETELGLALQ</sequence>
<accession>A0A1G2UYG4</accession>
<dbReference type="Proteomes" id="UP000177697">
    <property type="component" value="Unassembled WGS sequence"/>
</dbReference>
<evidence type="ECO:0000313" key="1">
    <source>
        <dbReference type="EMBL" id="OHB14418.1"/>
    </source>
</evidence>
<gene>
    <name evidence="1" type="ORF">A2431_03515</name>
</gene>
<proteinExistence type="predicted"/>
<dbReference type="EMBL" id="MHWW01000022">
    <property type="protein sequence ID" value="OHB14418.1"/>
    <property type="molecule type" value="Genomic_DNA"/>
</dbReference>
<name>A0A1G2UYG4_9BACT</name>
<evidence type="ECO:0000313" key="2">
    <source>
        <dbReference type="Proteomes" id="UP000177697"/>
    </source>
</evidence>
<reference evidence="1 2" key="1">
    <citation type="journal article" date="2016" name="Nat. Commun.">
        <title>Thousands of microbial genomes shed light on interconnected biogeochemical processes in an aquifer system.</title>
        <authorList>
            <person name="Anantharaman K."/>
            <person name="Brown C.T."/>
            <person name="Hug L.A."/>
            <person name="Sharon I."/>
            <person name="Castelle C.J."/>
            <person name="Probst A.J."/>
            <person name="Thomas B.C."/>
            <person name="Singh A."/>
            <person name="Wilkins M.J."/>
            <person name="Karaoz U."/>
            <person name="Brodie E.L."/>
            <person name="Williams K.H."/>
            <person name="Hubbard S.S."/>
            <person name="Banfield J.F."/>
        </authorList>
    </citation>
    <scope>NUCLEOTIDE SEQUENCE [LARGE SCALE GENOMIC DNA]</scope>
</reference>
<protein>
    <submittedName>
        <fullName evidence="1">Uncharacterized protein</fullName>
    </submittedName>
</protein>